<gene>
    <name evidence="3" type="ORF">FNK824_LOCUS8508</name>
    <name evidence="2" type="ORF">SEV965_LOCUS7083</name>
</gene>
<name>A0A814BNR2_9BILA</name>
<protein>
    <submittedName>
        <fullName evidence="2">Uncharacterized protein</fullName>
    </submittedName>
</protein>
<proteinExistence type="predicted"/>
<evidence type="ECO:0000313" key="2">
    <source>
        <dbReference type="EMBL" id="CAF0929214.1"/>
    </source>
</evidence>
<feature type="compositionally biased region" description="Basic and acidic residues" evidence="1">
    <location>
        <begin position="543"/>
        <end position="554"/>
    </location>
</feature>
<comment type="caution">
    <text evidence="2">The sequence shown here is derived from an EMBL/GenBank/DDBJ whole genome shotgun (WGS) entry which is preliminary data.</text>
</comment>
<feature type="compositionally biased region" description="Basic residues" evidence="1">
    <location>
        <begin position="555"/>
        <end position="581"/>
    </location>
</feature>
<evidence type="ECO:0000313" key="4">
    <source>
        <dbReference type="Proteomes" id="UP000663889"/>
    </source>
</evidence>
<feature type="compositionally biased region" description="Basic residues" evidence="1">
    <location>
        <begin position="417"/>
        <end position="435"/>
    </location>
</feature>
<reference evidence="2" key="1">
    <citation type="submission" date="2021-02" db="EMBL/GenBank/DDBJ databases">
        <authorList>
            <person name="Nowell W R."/>
        </authorList>
    </citation>
    <scope>NUCLEOTIDE SEQUENCE</scope>
</reference>
<dbReference type="EMBL" id="CAJOBE010000842">
    <property type="protein sequence ID" value="CAF3691040.1"/>
    <property type="molecule type" value="Genomic_DNA"/>
</dbReference>
<feature type="compositionally biased region" description="Polar residues" evidence="1">
    <location>
        <begin position="504"/>
        <end position="513"/>
    </location>
</feature>
<evidence type="ECO:0000313" key="3">
    <source>
        <dbReference type="EMBL" id="CAF3691040.1"/>
    </source>
</evidence>
<dbReference type="Proteomes" id="UP000663874">
    <property type="component" value="Unassembled WGS sequence"/>
</dbReference>
<dbReference type="AlphaFoldDB" id="A0A814BNR2"/>
<sequence length="581" mass="68066">MMFTSINRTVFEIPLTWDRTRFEASRNKCRQARKLVEISINAQFNKQLKEVFFQKLDIEKNITDSQECLINHEKKIHAVDNLIDVASESLTDYFDKRMENVRIAVQEHCNAIQQILCEENEHWKEIHTAIDQNLITLDDIHRHNNIDQEIPLTNIHTINEVDEEEEHTTKLLNNKTVTPLITQMIRNSRLQSNRRSTIAPNIYTSIEKLIPTKDERFSVILPLTSARRTLPVIDTTFVVKVEESKTSESNELNHNEILSHESYHDEVIPIESIPTINVEITPSYSQPKPPARLYFSPTLLQDHEESEPIQNVLSNIDQNQTNIEKPKVVSRRFGQTFLLDNIKIEDNNKNEDRENLRPKISDEIPMIILSNPSILIQKQSLDESHHIENSDQQKSIIYSKRPTRTKRTKIESEPIHLTRHATKKQNQRQTRKRKQSISDDENNHNNNTVVLHKKKPIPPLAKTNTRKTRVRKPKEIPIREPSPLPSIDRSKHYSTHFSTRSHRLNNITLSTTRITDDDDNNNNNNKSKYSSARLRTKSMIRTRSHDNDRDDQTNLKKRSNLNKNQTKKRAKSMMNTRNRRK</sequence>
<organism evidence="2 4">
    <name type="scientific">Rotaria sordida</name>
    <dbReference type="NCBI Taxonomy" id="392033"/>
    <lineage>
        <taxon>Eukaryota</taxon>
        <taxon>Metazoa</taxon>
        <taxon>Spiralia</taxon>
        <taxon>Gnathifera</taxon>
        <taxon>Rotifera</taxon>
        <taxon>Eurotatoria</taxon>
        <taxon>Bdelloidea</taxon>
        <taxon>Philodinida</taxon>
        <taxon>Philodinidae</taxon>
        <taxon>Rotaria</taxon>
    </lineage>
</organism>
<dbReference type="EMBL" id="CAJNOU010000242">
    <property type="protein sequence ID" value="CAF0929214.1"/>
    <property type="molecule type" value="Genomic_DNA"/>
</dbReference>
<feature type="region of interest" description="Disordered" evidence="1">
    <location>
        <begin position="385"/>
        <end position="581"/>
    </location>
</feature>
<accession>A0A814BNR2</accession>
<evidence type="ECO:0000256" key="1">
    <source>
        <dbReference type="SAM" id="MobiDB-lite"/>
    </source>
</evidence>
<dbReference type="Proteomes" id="UP000663889">
    <property type="component" value="Unassembled WGS sequence"/>
</dbReference>